<dbReference type="AlphaFoldDB" id="A0A1C5AY91"/>
<organism evidence="2 3">
    <name type="scientific">Micromonospora carbonacea</name>
    <dbReference type="NCBI Taxonomy" id="47853"/>
    <lineage>
        <taxon>Bacteria</taxon>
        <taxon>Bacillati</taxon>
        <taxon>Actinomycetota</taxon>
        <taxon>Actinomycetes</taxon>
        <taxon>Micromonosporales</taxon>
        <taxon>Micromonosporaceae</taxon>
        <taxon>Micromonospora</taxon>
    </lineage>
</organism>
<feature type="compositionally biased region" description="Low complexity" evidence="1">
    <location>
        <begin position="265"/>
        <end position="280"/>
    </location>
</feature>
<reference evidence="3" key="1">
    <citation type="submission" date="2016-06" db="EMBL/GenBank/DDBJ databases">
        <authorList>
            <person name="Varghese N."/>
            <person name="Submissions Spin"/>
        </authorList>
    </citation>
    <scope>NUCLEOTIDE SEQUENCE [LARGE SCALE GENOMIC DNA]</scope>
    <source>
        <strain evidence="3">DSM 43168</strain>
    </source>
</reference>
<accession>A0A1C5AY91</accession>
<gene>
    <name evidence="2" type="ORF">GA0070563_12658</name>
</gene>
<evidence type="ECO:0000313" key="3">
    <source>
        <dbReference type="Proteomes" id="UP000183585"/>
    </source>
</evidence>
<evidence type="ECO:0000256" key="1">
    <source>
        <dbReference type="SAM" id="MobiDB-lite"/>
    </source>
</evidence>
<proteinExistence type="predicted"/>
<protein>
    <submittedName>
        <fullName evidence="2">Uncharacterized protein</fullName>
    </submittedName>
</protein>
<evidence type="ECO:0000313" key="2">
    <source>
        <dbReference type="EMBL" id="SCF50126.1"/>
    </source>
</evidence>
<feature type="region of interest" description="Disordered" evidence="1">
    <location>
        <begin position="138"/>
        <end position="158"/>
    </location>
</feature>
<feature type="region of interest" description="Disordered" evidence="1">
    <location>
        <begin position="239"/>
        <end position="280"/>
    </location>
</feature>
<sequence>MPVVLVFEDDGDAGRRVGVRGERGDLRSGQRGPGGCHHQRRVLTQLGGAFGQGDGFQRAAGHDGPAGPLRLLCQADEAVRRPVDRRGGAVQHRCRVGRRAGRGVPDPPDDRCAGSTVVSHPDHHAIAEPVDQLPAATGRGQATGHDLGVGKPTPTQLVDDRRRPVRGVSHRPTPVSRHALCRQPPRWPWRVVELLTVDLDGDGLGSKQPLPDSLVHWLRRGGASYLRRQGLCPTRQVIGPVHRRDDPFDRVTRRSHHRSWPAPSPSGSSPAARSASNTRW</sequence>
<feature type="compositionally biased region" description="Basic and acidic residues" evidence="1">
    <location>
        <begin position="242"/>
        <end position="252"/>
    </location>
</feature>
<dbReference type="Proteomes" id="UP000183585">
    <property type="component" value="Unassembled WGS sequence"/>
</dbReference>
<name>A0A1C5AY91_9ACTN</name>
<keyword evidence="3" id="KW-1185">Reference proteome</keyword>
<dbReference type="EMBL" id="FMCT01000026">
    <property type="protein sequence ID" value="SCF50126.1"/>
    <property type="molecule type" value="Genomic_DNA"/>
</dbReference>